<keyword evidence="2" id="KW-0808">Transferase</keyword>
<keyword evidence="2" id="KW-0418">Kinase</keyword>
<organism evidence="2 3">
    <name type="scientific">Gigaspora rosea</name>
    <dbReference type="NCBI Taxonomy" id="44941"/>
    <lineage>
        <taxon>Eukaryota</taxon>
        <taxon>Fungi</taxon>
        <taxon>Fungi incertae sedis</taxon>
        <taxon>Mucoromycota</taxon>
        <taxon>Glomeromycotina</taxon>
        <taxon>Glomeromycetes</taxon>
        <taxon>Diversisporales</taxon>
        <taxon>Gigasporaceae</taxon>
        <taxon>Gigaspora</taxon>
    </lineage>
</organism>
<dbReference type="InterPro" id="IPR011009">
    <property type="entry name" value="Kinase-like_dom_sf"/>
</dbReference>
<protein>
    <submittedName>
        <fullName evidence="2">Kinase-like domain-containing protein</fullName>
    </submittedName>
</protein>
<name>A0A397VX43_9GLOM</name>
<evidence type="ECO:0000313" key="3">
    <source>
        <dbReference type="Proteomes" id="UP000266673"/>
    </source>
</evidence>
<dbReference type="Proteomes" id="UP000266673">
    <property type="component" value="Unassembled WGS sequence"/>
</dbReference>
<feature type="domain" description="Protein kinase" evidence="1">
    <location>
        <begin position="1"/>
        <end position="207"/>
    </location>
</feature>
<keyword evidence="3" id="KW-1185">Reference proteome</keyword>
<dbReference type="GO" id="GO:0004674">
    <property type="term" value="F:protein serine/threonine kinase activity"/>
    <property type="evidence" value="ECO:0007669"/>
    <property type="project" value="TreeGrafter"/>
</dbReference>
<evidence type="ECO:0000313" key="2">
    <source>
        <dbReference type="EMBL" id="RIB25549.1"/>
    </source>
</evidence>
<comment type="caution">
    <text evidence="2">The sequence shown here is derived from an EMBL/GenBank/DDBJ whole genome shotgun (WGS) entry which is preliminary data.</text>
</comment>
<dbReference type="Gene3D" id="3.30.200.20">
    <property type="entry name" value="Phosphorylase Kinase, domain 1"/>
    <property type="match status" value="1"/>
</dbReference>
<reference evidence="2 3" key="1">
    <citation type="submission" date="2018-06" db="EMBL/GenBank/DDBJ databases">
        <title>Comparative genomics reveals the genomic features of Rhizophagus irregularis, R. cerebriforme, R. diaphanum and Gigaspora rosea, and their symbiotic lifestyle signature.</title>
        <authorList>
            <person name="Morin E."/>
            <person name="San Clemente H."/>
            <person name="Chen E.C.H."/>
            <person name="De La Providencia I."/>
            <person name="Hainaut M."/>
            <person name="Kuo A."/>
            <person name="Kohler A."/>
            <person name="Murat C."/>
            <person name="Tang N."/>
            <person name="Roy S."/>
            <person name="Loubradou J."/>
            <person name="Henrissat B."/>
            <person name="Grigoriev I.V."/>
            <person name="Corradi N."/>
            <person name="Roux C."/>
            <person name="Martin F.M."/>
        </authorList>
    </citation>
    <scope>NUCLEOTIDE SEQUENCE [LARGE SCALE GENOMIC DNA]</scope>
    <source>
        <strain evidence="2 3">DAOM 194757</strain>
    </source>
</reference>
<dbReference type="PANTHER" id="PTHR44329:SF214">
    <property type="entry name" value="PROTEIN KINASE DOMAIN-CONTAINING PROTEIN"/>
    <property type="match status" value="1"/>
</dbReference>
<gene>
    <name evidence="2" type="ORF">C2G38_2138715</name>
</gene>
<dbReference type="PROSITE" id="PS50011">
    <property type="entry name" value="PROTEIN_KINASE_DOM"/>
    <property type="match status" value="1"/>
</dbReference>
<dbReference type="STRING" id="44941.A0A397VX43"/>
<sequence length="295" mass="33771">MKGFQLRTWGYERMNEWIPFDRLNNIKKIGQGGFSSVYSATWLDGIRKHDDNNVRIRESFSTVALKTLSDSKKNSHDFLKEFESHAKCNKWGNLGLSKGKDNNDSGSCIYEVMPYVAPEVLSGQKFTPAADIYGFGVIMSEMSTGQRPFDGCQFNDELAVKICFGLRPEFASGTPDFYIELAKQCMDSDPQKRPTAWNAYSKLQIWNQIMSGVYNYNPYNDDVDYYNPNDYDADEIKKKFLNADKIVKELPTISPKHPEFMYTSKIINTQQISAIQATLRSKPIDSVEVPLEWSF</sequence>
<evidence type="ECO:0000259" key="1">
    <source>
        <dbReference type="PROSITE" id="PS50011"/>
    </source>
</evidence>
<dbReference type="SUPFAM" id="SSF56112">
    <property type="entry name" value="Protein kinase-like (PK-like)"/>
    <property type="match status" value="1"/>
</dbReference>
<dbReference type="InterPro" id="IPR000719">
    <property type="entry name" value="Prot_kinase_dom"/>
</dbReference>
<dbReference type="PANTHER" id="PTHR44329">
    <property type="entry name" value="SERINE/THREONINE-PROTEIN KINASE TNNI3K-RELATED"/>
    <property type="match status" value="1"/>
</dbReference>
<dbReference type="AlphaFoldDB" id="A0A397VX43"/>
<accession>A0A397VX43</accession>
<proteinExistence type="predicted"/>
<dbReference type="Gene3D" id="1.10.510.10">
    <property type="entry name" value="Transferase(Phosphotransferase) domain 1"/>
    <property type="match status" value="1"/>
</dbReference>
<dbReference type="Pfam" id="PF07714">
    <property type="entry name" value="PK_Tyr_Ser-Thr"/>
    <property type="match status" value="1"/>
</dbReference>
<dbReference type="EMBL" id="QKWP01000170">
    <property type="protein sequence ID" value="RIB25549.1"/>
    <property type="molecule type" value="Genomic_DNA"/>
</dbReference>
<dbReference type="InterPro" id="IPR051681">
    <property type="entry name" value="Ser/Thr_Kinases-Pseudokinases"/>
</dbReference>
<dbReference type="InterPro" id="IPR001245">
    <property type="entry name" value="Ser-Thr/Tyr_kinase_cat_dom"/>
</dbReference>
<dbReference type="GO" id="GO:0005524">
    <property type="term" value="F:ATP binding"/>
    <property type="evidence" value="ECO:0007669"/>
    <property type="project" value="InterPro"/>
</dbReference>
<dbReference type="OrthoDB" id="6718656at2759"/>